<dbReference type="RefSeq" id="WP_332865834.1">
    <property type="nucleotide sequence ID" value="NZ_JBAFSM010000027.1"/>
</dbReference>
<feature type="region of interest" description="Disordered" evidence="1">
    <location>
        <begin position="27"/>
        <end position="59"/>
    </location>
</feature>
<accession>A0AAW9QXM2</accession>
<dbReference type="EMBL" id="JBAFSM010000027">
    <property type="protein sequence ID" value="MEG3438353.1"/>
    <property type="molecule type" value="Genomic_DNA"/>
</dbReference>
<dbReference type="AlphaFoldDB" id="A0AAW9QXM2"/>
<sequence>MFTRRQGAIVPRPKSLTRSLLKMISDYETQPDPSEITEPPIDPSAYPSLSEDEATRATSASSSIGTLVLMSGREAAKTIGRAYHKANPNAATRSATSSGFEWAGVAFDVMGLAGGALGLGASPNESWILTSISMRNDARIVIVPQLINAKFDSNKPGRVSQSPGILLPGDETVCKFYKDSDETRHYTLFRFAVASLNPAITNCLMVDLLVYQYHEGGGDDIKETCSHFLRTVAIRDQNGNNLIERTAKSGNNVRQDPPWPVLPNYYYQFTGANNLWPSFGVSALSTNVWYGQTGNNSLRIVFTPHPDGY</sequence>
<organism evidence="2 3">
    <name type="scientific">Pannus brasiliensis CCIBt3594</name>
    <dbReference type="NCBI Taxonomy" id="1427578"/>
    <lineage>
        <taxon>Bacteria</taxon>
        <taxon>Bacillati</taxon>
        <taxon>Cyanobacteriota</taxon>
        <taxon>Cyanophyceae</taxon>
        <taxon>Oscillatoriophycideae</taxon>
        <taxon>Chroococcales</taxon>
        <taxon>Microcystaceae</taxon>
        <taxon>Pannus</taxon>
    </lineage>
</organism>
<reference evidence="2 3" key="1">
    <citation type="submission" date="2024-01" db="EMBL/GenBank/DDBJ databases">
        <title>Genomic insights into the taxonomy and metabolism of the cyanobacterium Pannus brasiliensis CCIBt3594.</title>
        <authorList>
            <person name="Machado M."/>
            <person name="Botero N.B."/>
            <person name="Andreote A.P.D."/>
            <person name="Feitosa A.M.T."/>
            <person name="Popin R."/>
            <person name="Sivonen K."/>
            <person name="Fiore M.F."/>
        </authorList>
    </citation>
    <scope>NUCLEOTIDE SEQUENCE [LARGE SCALE GENOMIC DNA]</scope>
    <source>
        <strain evidence="2 3">CCIBt3594</strain>
    </source>
</reference>
<evidence type="ECO:0000313" key="2">
    <source>
        <dbReference type="EMBL" id="MEG3438353.1"/>
    </source>
</evidence>
<evidence type="ECO:0000256" key="1">
    <source>
        <dbReference type="SAM" id="MobiDB-lite"/>
    </source>
</evidence>
<evidence type="ECO:0000313" key="3">
    <source>
        <dbReference type="Proteomes" id="UP001328733"/>
    </source>
</evidence>
<gene>
    <name evidence="2" type="ORF">V0288_14580</name>
</gene>
<protein>
    <submittedName>
        <fullName evidence="2">Uncharacterized protein</fullName>
    </submittedName>
</protein>
<keyword evidence="3" id="KW-1185">Reference proteome</keyword>
<dbReference type="Proteomes" id="UP001328733">
    <property type="component" value="Unassembled WGS sequence"/>
</dbReference>
<proteinExistence type="predicted"/>
<comment type="caution">
    <text evidence="2">The sequence shown here is derived from an EMBL/GenBank/DDBJ whole genome shotgun (WGS) entry which is preliminary data.</text>
</comment>
<name>A0AAW9QXM2_9CHRO</name>